<dbReference type="SUPFAM" id="SSF57850">
    <property type="entry name" value="RING/U-box"/>
    <property type="match status" value="1"/>
</dbReference>
<evidence type="ECO:0000256" key="3">
    <source>
        <dbReference type="ARBA" id="ARBA00004906"/>
    </source>
</evidence>
<keyword evidence="10" id="KW-0862">Zinc</keyword>
<keyword evidence="5" id="KW-0808">Transferase</keyword>
<evidence type="ECO:0000256" key="6">
    <source>
        <dbReference type="ARBA" id="ARBA00022692"/>
    </source>
</evidence>
<keyword evidence="8 14" id="KW-0863">Zinc-finger</keyword>
<dbReference type="EMBL" id="CAXHTB010000022">
    <property type="protein sequence ID" value="CAL0330175.1"/>
    <property type="molecule type" value="Genomic_DNA"/>
</dbReference>
<gene>
    <name evidence="17" type="ORF">LLUT_LOCUS31235</name>
</gene>
<protein>
    <recommendedName>
        <fullName evidence="4">RING-type E3 ubiquitin transferase</fullName>
        <ecNumber evidence="4">2.3.2.27</ecNumber>
    </recommendedName>
</protein>
<evidence type="ECO:0000256" key="1">
    <source>
        <dbReference type="ARBA" id="ARBA00000900"/>
    </source>
</evidence>
<dbReference type="PROSITE" id="PS50089">
    <property type="entry name" value="ZF_RING_2"/>
    <property type="match status" value="1"/>
</dbReference>
<sequence>MGHILGEREIEHVMENADPNNNQKEDTYAFRSGKIMLISITVMIIVILIMICINLYVRWHRLRMHHRNHLRGSHNHHNGRSQFVFYIDPALTATTRGLEASVIATLPVFTFSPKGEPVECAVCLSEFKDGEAGRVLPKCKHSFHTKCIDMWFQSHSTCPLCRVHVEAPTQSEVVVNVSEPGSSSEMNRTGVGICSSSSFVNLGAETNYDTTTSSSFRSPMSQVMSFKSILGRGRKLPLAIERGRGDSAS</sequence>
<comment type="pathway">
    <text evidence="3">Protein modification; protein ubiquitination.</text>
</comment>
<proteinExistence type="inferred from homology"/>
<dbReference type="EC" id="2.3.2.27" evidence="4"/>
<keyword evidence="11 15" id="KW-1133">Transmembrane helix</keyword>
<dbReference type="Proteomes" id="UP001497480">
    <property type="component" value="Unassembled WGS sequence"/>
</dbReference>
<evidence type="ECO:0000256" key="11">
    <source>
        <dbReference type="ARBA" id="ARBA00022989"/>
    </source>
</evidence>
<comment type="subcellular location">
    <subcellularLocation>
        <location evidence="2">Membrane</location>
        <topology evidence="2">Single-pass membrane protein</topology>
    </subcellularLocation>
</comment>
<feature type="domain" description="RING-type" evidence="16">
    <location>
        <begin position="120"/>
        <end position="162"/>
    </location>
</feature>
<dbReference type="CDD" id="cd16461">
    <property type="entry name" value="RING-H2_EL5-like"/>
    <property type="match status" value="1"/>
</dbReference>
<dbReference type="InterPro" id="IPR001841">
    <property type="entry name" value="Znf_RING"/>
</dbReference>
<evidence type="ECO:0000313" key="17">
    <source>
        <dbReference type="EMBL" id="CAL0330175.1"/>
    </source>
</evidence>
<dbReference type="GO" id="GO:0016020">
    <property type="term" value="C:membrane"/>
    <property type="evidence" value="ECO:0007669"/>
    <property type="project" value="UniProtKB-SubCell"/>
</dbReference>
<accession>A0AAV1YB40</accession>
<evidence type="ECO:0000256" key="5">
    <source>
        <dbReference type="ARBA" id="ARBA00022679"/>
    </source>
</evidence>
<dbReference type="FunFam" id="3.30.40.10:FF:000187">
    <property type="entry name" value="E3 ubiquitin-protein ligase ATL6"/>
    <property type="match status" value="1"/>
</dbReference>
<dbReference type="PANTHER" id="PTHR46913">
    <property type="entry name" value="RING-H2 FINGER PROTEIN ATL16"/>
    <property type="match status" value="1"/>
</dbReference>
<dbReference type="Gene3D" id="3.30.40.10">
    <property type="entry name" value="Zinc/RING finger domain, C3HC4 (zinc finger)"/>
    <property type="match status" value="1"/>
</dbReference>
<dbReference type="GO" id="GO:0061630">
    <property type="term" value="F:ubiquitin protein ligase activity"/>
    <property type="evidence" value="ECO:0007669"/>
    <property type="project" value="UniProtKB-EC"/>
</dbReference>
<comment type="caution">
    <text evidence="17">The sequence shown here is derived from an EMBL/GenBank/DDBJ whole genome shotgun (WGS) entry which is preliminary data.</text>
</comment>
<dbReference type="Pfam" id="PF13639">
    <property type="entry name" value="zf-RING_2"/>
    <property type="match status" value="1"/>
</dbReference>
<keyword evidence="18" id="KW-1185">Reference proteome</keyword>
<evidence type="ECO:0000256" key="8">
    <source>
        <dbReference type="ARBA" id="ARBA00022771"/>
    </source>
</evidence>
<evidence type="ECO:0000256" key="14">
    <source>
        <dbReference type="PROSITE-ProRule" id="PRU00175"/>
    </source>
</evidence>
<name>A0AAV1YB40_LUPLU</name>
<dbReference type="GO" id="GO:0008270">
    <property type="term" value="F:zinc ion binding"/>
    <property type="evidence" value="ECO:0007669"/>
    <property type="project" value="UniProtKB-KW"/>
</dbReference>
<dbReference type="AlphaFoldDB" id="A0AAV1YB40"/>
<evidence type="ECO:0000256" key="9">
    <source>
        <dbReference type="ARBA" id="ARBA00022786"/>
    </source>
</evidence>
<evidence type="ECO:0000256" key="10">
    <source>
        <dbReference type="ARBA" id="ARBA00022833"/>
    </source>
</evidence>
<reference evidence="17 18" key="1">
    <citation type="submission" date="2024-03" db="EMBL/GenBank/DDBJ databases">
        <authorList>
            <person name="Martinez-Hernandez J."/>
        </authorList>
    </citation>
    <scope>NUCLEOTIDE SEQUENCE [LARGE SCALE GENOMIC DNA]</scope>
</reference>
<dbReference type="InterPro" id="IPR013083">
    <property type="entry name" value="Znf_RING/FYVE/PHD"/>
</dbReference>
<comment type="catalytic activity">
    <reaction evidence="1">
        <text>S-ubiquitinyl-[E2 ubiquitin-conjugating enzyme]-L-cysteine + [acceptor protein]-L-lysine = [E2 ubiquitin-conjugating enzyme]-L-cysteine + N(6)-ubiquitinyl-[acceptor protein]-L-lysine.</text>
        <dbReference type="EC" id="2.3.2.27"/>
    </reaction>
</comment>
<keyword evidence="6 15" id="KW-0812">Transmembrane</keyword>
<evidence type="ECO:0000256" key="2">
    <source>
        <dbReference type="ARBA" id="ARBA00004167"/>
    </source>
</evidence>
<keyword evidence="12 15" id="KW-0472">Membrane</keyword>
<keyword evidence="7" id="KW-0479">Metal-binding</keyword>
<feature type="transmembrane region" description="Helical" evidence="15">
    <location>
        <begin position="35"/>
        <end position="57"/>
    </location>
</feature>
<dbReference type="SMART" id="SM00184">
    <property type="entry name" value="RING"/>
    <property type="match status" value="1"/>
</dbReference>
<evidence type="ECO:0000313" key="18">
    <source>
        <dbReference type="Proteomes" id="UP001497480"/>
    </source>
</evidence>
<comment type="similarity">
    <text evidence="13">Belongs to the RING-type zinc finger family. ATL subfamily.</text>
</comment>
<keyword evidence="9" id="KW-0833">Ubl conjugation pathway</keyword>
<evidence type="ECO:0000256" key="13">
    <source>
        <dbReference type="ARBA" id="ARBA00024209"/>
    </source>
</evidence>
<dbReference type="GO" id="GO:0016567">
    <property type="term" value="P:protein ubiquitination"/>
    <property type="evidence" value="ECO:0007669"/>
    <property type="project" value="InterPro"/>
</dbReference>
<evidence type="ECO:0000256" key="4">
    <source>
        <dbReference type="ARBA" id="ARBA00012483"/>
    </source>
</evidence>
<dbReference type="InterPro" id="IPR044600">
    <property type="entry name" value="ATL1/ATL16-like"/>
</dbReference>
<evidence type="ECO:0000256" key="12">
    <source>
        <dbReference type="ARBA" id="ARBA00023136"/>
    </source>
</evidence>
<evidence type="ECO:0000256" key="15">
    <source>
        <dbReference type="SAM" id="Phobius"/>
    </source>
</evidence>
<evidence type="ECO:0000259" key="16">
    <source>
        <dbReference type="PROSITE" id="PS50089"/>
    </source>
</evidence>
<evidence type="ECO:0000256" key="7">
    <source>
        <dbReference type="ARBA" id="ARBA00022723"/>
    </source>
</evidence>
<organism evidence="17 18">
    <name type="scientific">Lupinus luteus</name>
    <name type="common">European yellow lupine</name>
    <dbReference type="NCBI Taxonomy" id="3873"/>
    <lineage>
        <taxon>Eukaryota</taxon>
        <taxon>Viridiplantae</taxon>
        <taxon>Streptophyta</taxon>
        <taxon>Embryophyta</taxon>
        <taxon>Tracheophyta</taxon>
        <taxon>Spermatophyta</taxon>
        <taxon>Magnoliopsida</taxon>
        <taxon>eudicotyledons</taxon>
        <taxon>Gunneridae</taxon>
        <taxon>Pentapetalae</taxon>
        <taxon>rosids</taxon>
        <taxon>fabids</taxon>
        <taxon>Fabales</taxon>
        <taxon>Fabaceae</taxon>
        <taxon>Papilionoideae</taxon>
        <taxon>50 kb inversion clade</taxon>
        <taxon>genistoids sensu lato</taxon>
        <taxon>core genistoids</taxon>
        <taxon>Genisteae</taxon>
        <taxon>Lupinus</taxon>
    </lineage>
</organism>
<dbReference type="PANTHER" id="PTHR46913:SF1">
    <property type="entry name" value="RING-H2 FINGER PROTEIN ATL16"/>
    <property type="match status" value="1"/>
</dbReference>